<keyword evidence="2" id="KW-1185">Reference proteome</keyword>
<protein>
    <recommendedName>
        <fullName evidence="3">N-acetyltransferase</fullName>
    </recommendedName>
</protein>
<dbReference type="RefSeq" id="WP_286291366.1">
    <property type="nucleotide sequence ID" value="NZ_AP024718.1"/>
</dbReference>
<dbReference type="InterPro" id="IPR016181">
    <property type="entry name" value="Acyl_CoA_acyltransferase"/>
</dbReference>
<dbReference type="PANTHER" id="PTHR41368">
    <property type="entry name" value="PROTEIN YGHO"/>
    <property type="match status" value="1"/>
</dbReference>
<reference evidence="2" key="1">
    <citation type="journal article" date="2024" name="Int. J. Syst. Evol. Microbiol.">
        <title>Methylomarinovum tepidoasis sp. nov., a moderately thermophilic methanotroph of the family Methylothermaceae isolated from a deep-sea hydrothermal field.</title>
        <authorList>
            <person name="Hirayama H."/>
            <person name="Takaki Y."/>
            <person name="Abe M."/>
            <person name="Miyazaki M."/>
            <person name="Uematsu K."/>
            <person name="Matsui Y."/>
            <person name="Takai K."/>
        </authorList>
    </citation>
    <scope>NUCLEOTIDE SEQUENCE [LARGE SCALE GENOMIC DNA]</scope>
    <source>
        <strain evidence="2">IN45</strain>
    </source>
</reference>
<evidence type="ECO:0000313" key="2">
    <source>
        <dbReference type="Proteomes" id="UP001321450"/>
    </source>
</evidence>
<evidence type="ECO:0008006" key="3">
    <source>
        <dbReference type="Google" id="ProtNLM"/>
    </source>
</evidence>
<dbReference type="SUPFAM" id="SSF55729">
    <property type="entry name" value="Acyl-CoA N-acyltransferases (Nat)"/>
    <property type="match status" value="1"/>
</dbReference>
<dbReference type="PANTHER" id="PTHR41368:SF1">
    <property type="entry name" value="PROTEIN YGHO"/>
    <property type="match status" value="1"/>
</dbReference>
<sequence length="376" mass="43654">MTTLRLLPVTHPKDLTRFLRLPHRLHRGNPHWIAPLALERRQHLSPKNPYFRHARWQGWLALRDGEPVGRISAQIDRLYLERHDDRTGFFGLLEAIDDPAVFEALLGQAETWLREAGMTAVRGPFNLSINHDCGLLIEGFDRPPMVMMPYNPPYYADRIEALGYAKAKDLLAYRLETDVEFPAPVRRLAAKATGEIRVRPLRRRHLLEEFELLRDIFNDAWSDNWGFVPFTREEFAEMAGTLKHIVADDFVQIAEYRGEAVGMIVAIPNLNQLLAGLDGRLLPFNWLRLLWRWKFQPPDSGRVILMGIRKSQRQSLMGAAIAYLLVDALREPVLRHGMRFMELSWILEDNRRIRGIIESLGARIDKRYRIYQKALA</sequence>
<dbReference type="AlphaFoldDB" id="A0AAU9CRS8"/>
<evidence type="ECO:0000313" key="1">
    <source>
        <dbReference type="EMBL" id="BCX89088.1"/>
    </source>
</evidence>
<gene>
    <name evidence="1" type="ORF">MIN45_P1458</name>
</gene>
<name>A0AAU9CRS8_9GAMM</name>
<dbReference type="KEGG" id="meiy:MIN45_P1458"/>
<dbReference type="Proteomes" id="UP001321450">
    <property type="component" value="Chromosome"/>
</dbReference>
<proteinExistence type="predicted"/>
<dbReference type="Gene3D" id="3.40.630.30">
    <property type="match status" value="1"/>
</dbReference>
<dbReference type="EMBL" id="AP024718">
    <property type="protein sequence ID" value="BCX89088.1"/>
    <property type="molecule type" value="Genomic_DNA"/>
</dbReference>
<dbReference type="InterPro" id="IPR039968">
    <property type="entry name" value="BcerS-like"/>
</dbReference>
<accession>A0AAU9CRS8</accession>
<organism evidence="1 2">
    <name type="scientific">Methylomarinovum tepidoasis</name>
    <dbReference type="NCBI Taxonomy" id="2840183"/>
    <lineage>
        <taxon>Bacteria</taxon>
        <taxon>Pseudomonadati</taxon>
        <taxon>Pseudomonadota</taxon>
        <taxon>Gammaproteobacteria</taxon>
        <taxon>Methylococcales</taxon>
        <taxon>Methylothermaceae</taxon>
        <taxon>Methylomarinovum</taxon>
    </lineage>
</organism>